<keyword evidence="3" id="KW-1185">Reference proteome</keyword>
<dbReference type="AlphaFoldDB" id="A0A4P9Z7Q2"/>
<proteinExistence type="predicted"/>
<evidence type="ECO:0000313" key="3">
    <source>
        <dbReference type="Proteomes" id="UP000278143"/>
    </source>
</evidence>
<evidence type="ECO:0000256" key="1">
    <source>
        <dbReference type="SAM" id="Phobius"/>
    </source>
</evidence>
<gene>
    <name evidence="2" type="ORF">SYNPS1DRAFT_20669</name>
</gene>
<protein>
    <submittedName>
        <fullName evidence="2">Uncharacterized protein</fullName>
    </submittedName>
</protein>
<dbReference type="EMBL" id="KZ989133">
    <property type="protein sequence ID" value="RKP27941.1"/>
    <property type="molecule type" value="Genomic_DNA"/>
</dbReference>
<feature type="transmembrane region" description="Helical" evidence="1">
    <location>
        <begin position="120"/>
        <end position="140"/>
    </location>
</feature>
<accession>A0A4P9Z7Q2</accession>
<sequence length="270" mass="30827">MPVVNFNDPAVVGWMNGAERLLGIPLHPLGESNYIDHFAILPGTMKEHHHRLLAMQKACLISVFMFCLFLNNSIISLRMVVARPHALSSWCCLISSVSGLIIGILTALTTLGTAIHCRMTIWSVGFGIAIASICNSTILLQKSYIALNRRRWILYLSIPLVLGQAFFPVTIMEHTFIKVEEKLSCTFYYPYYFIWYWVLINAPVNTFFSAIFCYIAYQKYCNYGSDTWRQLVRDGLQTIGLALVCNIVFTMLIILQLHIINPDHFYIADW</sequence>
<keyword evidence="1" id="KW-1133">Transmembrane helix</keyword>
<feature type="transmembrane region" description="Helical" evidence="1">
    <location>
        <begin position="238"/>
        <end position="260"/>
    </location>
</feature>
<reference evidence="3" key="1">
    <citation type="journal article" date="2018" name="Nat. Microbiol.">
        <title>Leveraging single-cell genomics to expand the fungal tree of life.</title>
        <authorList>
            <person name="Ahrendt S.R."/>
            <person name="Quandt C.A."/>
            <person name="Ciobanu D."/>
            <person name="Clum A."/>
            <person name="Salamov A."/>
            <person name="Andreopoulos B."/>
            <person name="Cheng J.F."/>
            <person name="Woyke T."/>
            <person name="Pelin A."/>
            <person name="Henrissat B."/>
            <person name="Reynolds N.K."/>
            <person name="Benny G.L."/>
            <person name="Smith M.E."/>
            <person name="James T.Y."/>
            <person name="Grigoriev I.V."/>
        </authorList>
    </citation>
    <scope>NUCLEOTIDE SEQUENCE [LARGE SCALE GENOMIC DNA]</scope>
    <source>
        <strain evidence="3">Benny S71-1</strain>
    </source>
</reference>
<organism evidence="2 3">
    <name type="scientific">Syncephalis pseudoplumigaleata</name>
    <dbReference type="NCBI Taxonomy" id="1712513"/>
    <lineage>
        <taxon>Eukaryota</taxon>
        <taxon>Fungi</taxon>
        <taxon>Fungi incertae sedis</taxon>
        <taxon>Zoopagomycota</taxon>
        <taxon>Zoopagomycotina</taxon>
        <taxon>Zoopagomycetes</taxon>
        <taxon>Zoopagales</taxon>
        <taxon>Piptocephalidaceae</taxon>
        <taxon>Syncephalis</taxon>
    </lineage>
</organism>
<feature type="transmembrane region" description="Helical" evidence="1">
    <location>
        <begin position="192"/>
        <end position="217"/>
    </location>
</feature>
<feature type="transmembrane region" description="Helical" evidence="1">
    <location>
        <begin position="152"/>
        <end position="172"/>
    </location>
</feature>
<keyword evidence="1" id="KW-0812">Transmembrane</keyword>
<feature type="transmembrane region" description="Helical" evidence="1">
    <location>
        <begin position="87"/>
        <end position="108"/>
    </location>
</feature>
<name>A0A4P9Z7Q2_9FUNG</name>
<dbReference type="Proteomes" id="UP000278143">
    <property type="component" value="Unassembled WGS sequence"/>
</dbReference>
<feature type="transmembrane region" description="Helical" evidence="1">
    <location>
        <begin position="54"/>
        <end position="75"/>
    </location>
</feature>
<keyword evidence="1" id="KW-0472">Membrane</keyword>
<dbReference type="OrthoDB" id="10397893at2759"/>
<evidence type="ECO:0000313" key="2">
    <source>
        <dbReference type="EMBL" id="RKP27941.1"/>
    </source>
</evidence>